<evidence type="ECO:0000313" key="2">
    <source>
        <dbReference type="Proteomes" id="UP001286313"/>
    </source>
</evidence>
<organism evidence="1 2">
    <name type="scientific">Petrolisthes cinctipes</name>
    <name type="common">Flat porcelain crab</name>
    <dbReference type="NCBI Taxonomy" id="88211"/>
    <lineage>
        <taxon>Eukaryota</taxon>
        <taxon>Metazoa</taxon>
        <taxon>Ecdysozoa</taxon>
        <taxon>Arthropoda</taxon>
        <taxon>Crustacea</taxon>
        <taxon>Multicrustacea</taxon>
        <taxon>Malacostraca</taxon>
        <taxon>Eumalacostraca</taxon>
        <taxon>Eucarida</taxon>
        <taxon>Decapoda</taxon>
        <taxon>Pleocyemata</taxon>
        <taxon>Anomura</taxon>
        <taxon>Galatheoidea</taxon>
        <taxon>Porcellanidae</taxon>
        <taxon>Petrolisthes</taxon>
    </lineage>
</organism>
<comment type="caution">
    <text evidence="1">The sequence shown here is derived from an EMBL/GenBank/DDBJ whole genome shotgun (WGS) entry which is preliminary data.</text>
</comment>
<keyword evidence="2" id="KW-1185">Reference proteome</keyword>
<reference evidence="1" key="1">
    <citation type="submission" date="2023-10" db="EMBL/GenBank/DDBJ databases">
        <title>Genome assemblies of two species of porcelain crab, Petrolisthes cinctipes and Petrolisthes manimaculis (Anomura: Porcellanidae).</title>
        <authorList>
            <person name="Angst P."/>
        </authorList>
    </citation>
    <scope>NUCLEOTIDE SEQUENCE</scope>
    <source>
        <strain evidence="1">PB745_01</strain>
        <tissue evidence="1">Gill</tissue>
    </source>
</reference>
<protein>
    <submittedName>
        <fullName evidence="1">Uncharacterized protein</fullName>
    </submittedName>
</protein>
<dbReference type="AlphaFoldDB" id="A0AAE1G7G1"/>
<proteinExistence type="predicted"/>
<sequence>MEISVLVVNGRWKRLYYVEGSQDAVRKYPGWGLPSCWLEDFIQAMLDHRLKKQSEYPSDIMLTEVSTTSKPRDQLVKCECTEVMLQVWIVMEPSGVAEQ</sequence>
<evidence type="ECO:0000313" key="1">
    <source>
        <dbReference type="EMBL" id="KAK3884568.1"/>
    </source>
</evidence>
<name>A0AAE1G7G1_PETCI</name>
<dbReference type="EMBL" id="JAWQEG010000871">
    <property type="protein sequence ID" value="KAK3884568.1"/>
    <property type="molecule type" value="Genomic_DNA"/>
</dbReference>
<accession>A0AAE1G7G1</accession>
<dbReference type="Proteomes" id="UP001286313">
    <property type="component" value="Unassembled WGS sequence"/>
</dbReference>
<gene>
    <name evidence="1" type="ORF">Pcinc_011161</name>
</gene>